<evidence type="ECO:0000259" key="2">
    <source>
        <dbReference type="Pfam" id="PF00857"/>
    </source>
</evidence>
<dbReference type="OMA" id="HVCVFQT"/>
<dbReference type="Gene3D" id="3.40.50.850">
    <property type="entry name" value="Isochorismatase-like"/>
    <property type="match status" value="1"/>
</dbReference>
<accession>A0A0L0HML8</accession>
<sequence>MSATAFMNRTAGRAVRSHLQLNPASTAFLVCDIQERFRGLIWNYPHVINTASKMLDAAKLLNVPVLVTEQHPKALGHTVQELDIKQARVIAAKTKFSMFVPEVQEFMKKNLGESPSAVLFGIESHVCVMQTALELLDHDVNVIVLADGVSSMNPGEVKIAINRLRAAGATVASSESVLFQLMGDASHEKFKEVSKLVKEYKDKTTGALDALVSANL</sequence>
<dbReference type="InterPro" id="IPR050993">
    <property type="entry name" value="Isochorismatase_domain"/>
</dbReference>
<dbReference type="AlphaFoldDB" id="A0A0L0HML8"/>
<feature type="domain" description="Isochorismatase-like" evidence="2">
    <location>
        <begin position="26"/>
        <end position="175"/>
    </location>
</feature>
<comment type="similarity">
    <text evidence="1">Belongs to the isochorismatase family.</text>
</comment>
<evidence type="ECO:0000256" key="1">
    <source>
        <dbReference type="ARBA" id="ARBA00006336"/>
    </source>
</evidence>
<dbReference type="RefSeq" id="XP_016610386.1">
    <property type="nucleotide sequence ID" value="XM_016751104.1"/>
</dbReference>
<reference evidence="3 4" key="1">
    <citation type="submission" date="2009-08" db="EMBL/GenBank/DDBJ databases">
        <title>The Genome Sequence of Spizellomyces punctatus strain DAOM BR117.</title>
        <authorList>
            <consortium name="The Broad Institute Genome Sequencing Platform"/>
            <person name="Russ C."/>
            <person name="Cuomo C."/>
            <person name="Shea T."/>
            <person name="Young S.K."/>
            <person name="Zeng Q."/>
            <person name="Koehrsen M."/>
            <person name="Haas B."/>
            <person name="Borodovsky M."/>
            <person name="Guigo R."/>
            <person name="Alvarado L."/>
            <person name="Berlin A."/>
            <person name="Bochicchio J."/>
            <person name="Borenstein D."/>
            <person name="Chapman S."/>
            <person name="Chen Z."/>
            <person name="Engels R."/>
            <person name="Freedman E."/>
            <person name="Gellesch M."/>
            <person name="Goldberg J."/>
            <person name="Griggs A."/>
            <person name="Gujja S."/>
            <person name="Heiman D."/>
            <person name="Hepburn T."/>
            <person name="Howarth C."/>
            <person name="Jen D."/>
            <person name="Larson L."/>
            <person name="Lewis B."/>
            <person name="Mehta T."/>
            <person name="Park D."/>
            <person name="Pearson M."/>
            <person name="Roberts A."/>
            <person name="Saif S."/>
            <person name="Shenoy N."/>
            <person name="Sisk P."/>
            <person name="Stolte C."/>
            <person name="Sykes S."/>
            <person name="Thomson T."/>
            <person name="Walk T."/>
            <person name="White J."/>
            <person name="Yandava C."/>
            <person name="Burger G."/>
            <person name="Gray M.W."/>
            <person name="Holland P.W.H."/>
            <person name="King N."/>
            <person name="Lang F.B.F."/>
            <person name="Roger A.J."/>
            <person name="Ruiz-Trillo I."/>
            <person name="Lander E."/>
            <person name="Nusbaum C."/>
        </authorList>
    </citation>
    <scope>NUCLEOTIDE SEQUENCE [LARGE SCALE GENOMIC DNA]</scope>
    <source>
        <strain evidence="3 4">DAOM BR117</strain>
    </source>
</reference>
<dbReference type="OrthoDB" id="269496at2759"/>
<dbReference type="InterPro" id="IPR036380">
    <property type="entry name" value="Isochorismatase-like_sf"/>
</dbReference>
<organism evidence="3 4">
    <name type="scientific">Spizellomyces punctatus (strain DAOM BR117)</name>
    <dbReference type="NCBI Taxonomy" id="645134"/>
    <lineage>
        <taxon>Eukaryota</taxon>
        <taxon>Fungi</taxon>
        <taxon>Fungi incertae sedis</taxon>
        <taxon>Chytridiomycota</taxon>
        <taxon>Chytridiomycota incertae sedis</taxon>
        <taxon>Chytridiomycetes</taxon>
        <taxon>Spizellomycetales</taxon>
        <taxon>Spizellomycetaceae</taxon>
        <taxon>Spizellomyces</taxon>
    </lineage>
</organism>
<proteinExistence type="inferred from homology"/>
<name>A0A0L0HML8_SPIPD</name>
<dbReference type="PANTHER" id="PTHR14119:SF3">
    <property type="entry name" value="ISOCHORISMATASE DOMAIN-CONTAINING PROTEIN 2"/>
    <property type="match status" value="1"/>
</dbReference>
<dbReference type="SUPFAM" id="SSF52499">
    <property type="entry name" value="Isochorismatase-like hydrolases"/>
    <property type="match status" value="1"/>
</dbReference>
<dbReference type="eggNOG" id="KOG4044">
    <property type="taxonomic scope" value="Eukaryota"/>
</dbReference>
<dbReference type="STRING" id="645134.A0A0L0HML8"/>
<keyword evidence="4" id="KW-1185">Reference proteome</keyword>
<protein>
    <recommendedName>
        <fullName evidence="2">Isochorismatase-like domain-containing protein</fullName>
    </recommendedName>
</protein>
<dbReference type="EMBL" id="KQ257453">
    <property type="protein sequence ID" value="KND02347.1"/>
    <property type="molecule type" value="Genomic_DNA"/>
</dbReference>
<dbReference type="Proteomes" id="UP000053201">
    <property type="component" value="Unassembled WGS sequence"/>
</dbReference>
<dbReference type="PANTHER" id="PTHR14119">
    <property type="entry name" value="HYDROLASE"/>
    <property type="match status" value="1"/>
</dbReference>
<evidence type="ECO:0000313" key="4">
    <source>
        <dbReference type="Proteomes" id="UP000053201"/>
    </source>
</evidence>
<dbReference type="InterPro" id="IPR000868">
    <property type="entry name" value="Isochorismatase-like_dom"/>
</dbReference>
<dbReference type="VEuPathDB" id="FungiDB:SPPG_02819"/>
<dbReference type="InParanoid" id="A0A0L0HML8"/>
<evidence type="ECO:0000313" key="3">
    <source>
        <dbReference type="EMBL" id="KND02347.1"/>
    </source>
</evidence>
<gene>
    <name evidence="3" type="ORF">SPPG_02819</name>
</gene>
<dbReference type="GeneID" id="27686378"/>
<dbReference type="Pfam" id="PF00857">
    <property type="entry name" value="Isochorismatase"/>
    <property type="match status" value="1"/>
</dbReference>